<comment type="pathway">
    <text evidence="2">Lipid metabolism; sphingolipid metabolism.</text>
</comment>
<organism evidence="16 17">
    <name type="scientific">Priapulus caudatus</name>
    <name type="common">Priapulid worm</name>
    <dbReference type="NCBI Taxonomy" id="37621"/>
    <lineage>
        <taxon>Eukaryota</taxon>
        <taxon>Metazoa</taxon>
        <taxon>Ecdysozoa</taxon>
        <taxon>Scalidophora</taxon>
        <taxon>Priapulida</taxon>
        <taxon>Priapulimorpha</taxon>
        <taxon>Priapulimorphida</taxon>
        <taxon>Priapulidae</taxon>
        <taxon>Priapulus</taxon>
    </lineage>
</organism>
<evidence type="ECO:0000256" key="5">
    <source>
        <dbReference type="ARBA" id="ARBA00013220"/>
    </source>
</evidence>
<evidence type="ECO:0000256" key="13">
    <source>
        <dbReference type="ARBA" id="ARBA00042649"/>
    </source>
</evidence>
<feature type="domain" description="Aminotransferase class I/classII large" evidence="15">
    <location>
        <begin position="97"/>
        <end position="460"/>
    </location>
</feature>
<reference evidence="17" key="1">
    <citation type="submission" date="2025-08" db="UniProtKB">
        <authorList>
            <consortium name="RefSeq"/>
        </authorList>
    </citation>
    <scope>IDENTIFICATION</scope>
</reference>
<dbReference type="Gene3D" id="3.40.640.10">
    <property type="entry name" value="Type I PLP-dependent aspartate aminotransferase-like (Major domain)"/>
    <property type="match status" value="1"/>
</dbReference>
<gene>
    <name evidence="17" type="primary">LOC106817567</name>
</gene>
<evidence type="ECO:0000259" key="15">
    <source>
        <dbReference type="Pfam" id="PF00155"/>
    </source>
</evidence>
<proteinExistence type="inferred from homology"/>
<evidence type="ECO:0000256" key="4">
    <source>
        <dbReference type="ARBA" id="ARBA00008392"/>
    </source>
</evidence>
<keyword evidence="16" id="KW-1185">Reference proteome</keyword>
<dbReference type="InterPro" id="IPR050087">
    <property type="entry name" value="AON_synthase_class-II"/>
</dbReference>
<protein>
    <recommendedName>
        <fullName evidence="11">Serine palmitoyltransferase 1</fullName>
        <ecNumber evidence="5">2.3.1.50</ecNumber>
    </recommendedName>
    <alternativeName>
        <fullName evidence="12">Long chain base biosynthesis protein 1</fullName>
    </alternativeName>
    <alternativeName>
        <fullName evidence="13">Serine-palmitoyl-CoA transferase 1</fullName>
    </alternativeName>
</protein>
<dbReference type="InterPro" id="IPR015424">
    <property type="entry name" value="PyrdxlP-dep_Trfase"/>
</dbReference>
<keyword evidence="7" id="KW-0663">Pyridoxal phosphate</keyword>
<evidence type="ECO:0000313" key="17">
    <source>
        <dbReference type="RefSeq" id="XP_014677728.1"/>
    </source>
</evidence>
<dbReference type="SUPFAM" id="SSF53383">
    <property type="entry name" value="PLP-dependent transferases"/>
    <property type="match status" value="1"/>
</dbReference>
<keyword evidence="10" id="KW-0012">Acyltransferase</keyword>
<evidence type="ECO:0000256" key="6">
    <source>
        <dbReference type="ARBA" id="ARBA00022679"/>
    </source>
</evidence>
<keyword evidence="14" id="KW-1133">Transmembrane helix</keyword>
<evidence type="ECO:0000256" key="8">
    <source>
        <dbReference type="ARBA" id="ARBA00022919"/>
    </source>
</evidence>
<evidence type="ECO:0000256" key="7">
    <source>
        <dbReference type="ARBA" id="ARBA00022898"/>
    </source>
</evidence>
<comment type="similarity">
    <text evidence="4">Belongs to the class-II pyridoxal-phosphate-dependent aminotransferase family.</text>
</comment>
<evidence type="ECO:0000256" key="10">
    <source>
        <dbReference type="ARBA" id="ARBA00023315"/>
    </source>
</evidence>
<evidence type="ECO:0000313" key="16">
    <source>
        <dbReference type="Proteomes" id="UP000695022"/>
    </source>
</evidence>
<dbReference type="GeneID" id="106817567"/>
<evidence type="ECO:0000256" key="11">
    <source>
        <dbReference type="ARBA" id="ARBA00041066"/>
    </source>
</evidence>
<comment type="pathway">
    <text evidence="3">Sphingolipid metabolism.</text>
</comment>
<dbReference type="InterPro" id="IPR004839">
    <property type="entry name" value="Aminotransferase_I/II_large"/>
</dbReference>
<feature type="transmembrane region" description="Helical" evidence="14">
    <location>
        <begin position="20"/>
        <end position="39"/>
    </location>
</feature>
<keyword evidence="6" id="KW-0808">Transferase</keyword>
<sequence length="479" mass="53156">MRTGVWYLQEIILQLRSAPAYLLLLEAVLLVWLIKVLFFTKSYKPHRTKLTQKEKEDLVEEWTPEPLVPDTPADHPGLHPRSFEGKLGKIIRINGQDCINLASLNFLDMNGNEEIEAGAIKTLKKYGVGACGPRGFYGTIDIHLELEDKLSAFLGLEEVAQYSYGFSVLSTAIPAYAKSGDVIFCDEGACFAIQQGLRASRSKVWFFKHNDADDLERMMKLQDDIDQKNPQKALTLRRFLVVEGLYMNYGDICPLPKLIELKKRYKVRMFLDESLSFGVLGANGKGVTEYFGVPITDVDWIGASLENCMATTGGFCGGRAFVMNHQRLGGLGYAFSAALPSMLASSTITSLEQMQRSPDMFVTLARNATYMQQKLESIPGMTLKGLPISPIKHLSLEGSMETRKQEVCLLEEVVQEAESRGVAIVLARYLDDMEYILPKPSIRVAVSSGFSVEELSRAADVVATACATVLARHRGVEAN</sequence>
<keyword evidence="14" id="KW-0472">Membrane</keyword>
<evidence type="ECO:0000256" key="1">
    <source>
        <dbReference type="ARBA" id="ARBA00001933"/>
    </source>
</evidence>
<evidence type="ECO:0000256" key="12">
    <source>
        <dbReference type="ARBA" id="ARBA00041765"/>
    </source>
</evidence>
<dbReference type="Pfam" id="PF00155">
    <property type="entry name" value="Aminotran_1_2"/>
    <property type="match status" value="1"/>
</dbReference>
<dbReference type="EC" id="2.3.1.50" evidence="5"/>
<name>A0ABM1EZV7_PRICU</name>
<comment type="cofactor">
    <cofactor evidence="1">
        <name>pyridoxal 5'-phosphate</name>
        <dbReference type="ChEBI" id="CHEBI:597326"/>
    </cofactor>
</comment>
<dbReference type="InterPro" id="IPR015422">
    <property type="entry name" value="PyrdxlP-dep_Trfase_small"/>
</dbReference>
<evidence type="ECO:0000256" key="3">
    <source>
        <dbReference type="ARBA" id="ARBA00004991"/>
    </source>
</evidence>
<keyword evidence="14" id="KW-0812">Transmembrane</keyword>
<dbReference type="PANTHER" id="PTHR13693">
    <property type="entry name" value="CLASS II AMINOTRANSFERASE/8-AMINO-7-OXONONANOATE SYNTHASE"/>
    <property type="match status" value="1"/>
</dbReference>
<evidence type="ECO:0000256" key="2">
    <source>
        <dbReference type="ARBA" id="ARBA00004760"/>
    </source>
</evidence>
<dbReference type="Gene3D" id="3.90.1150.10">
    <property type="entry name" value="Aspartate Aminotransferase, domain 1"/>
    <property type="match status" value="1"/>
</dbReference>
<evidence type="ECO:0000256" key="9">
    <source>
        <dbReference type="ARBA" id="ARBA00023098"/>
    </source>
</evidence>
<keyword evidence="8" id="KW-0746">Sphingolipid metabolism</keyword>
<evidence type="ECO:0000256" key="14">
    <source>
        <dbReference type="SAM" id="Phobius"/>
    </source>
</evidence>
<keyword evidence="9" id="KW-0443">Lipid metabolism</keyword>
<dbReference type="RefSeq" id="XP_014677728.1">
    <property type="nucleotide sequence ID" value="XM_014822242.1"/>
</dbReference>
<accession>A0ABM1EZV7</accession>
<dbReference type="PANTHER" id="PTHR13693:SF2">
    <property type="entry name" value="SERINE PALMITOYLTRANSFERASE 1"/>
    <property type="match status" value="1"/>
</dbReference>
<dbReference type="InterPro" id="IPR015421">
    <property type="entry name" value="PyrdxlP-dep_Trfase_major"/>
</dbReference>
<dbReference type="Proteomes" id="UP000695022">
    <property type="component" value="Unplaced"/>
</dbReference>